<gene>
    <name evidence="2" type="ORF">BT63DRAFT_438112</name>
</gene>
<sequence>MQLKISCMLAALLIAGSKASPFANSNISPRQEKVASTNVTLGSTGGESVEGYFVAAYSPGDNIDNVEWIAVEDPQANLSASETRCIDCVCTARSTVKYKTLSHGTWWTPWCHDRRAVTPDGIVLIGEAKGTSVTMSAELKVSVPKLADALELTLGYSVTKTKSVIAMQGCKGDPSWKGPHGVWWQEKMGWAKVQQDTEITWEGGRNWFVAPEPVLWCFC</sequence>
<evidence type="ECO:0000313" key="2">
    <source>
        <dbReference type="EMBL" id="KAF2672286.1"/>
    </source>
</evidence>
<name>A0A6A6UKR4_9PEZI</name>
<dbReference type="Proteomes" id="UP000799302">
    <property type="component" value="Unassembled WGS sequence"/>
</dbReference>
<dbReference type="AlphaFoldDB" id="A0A6A6UKR4"/>
<reference evidence="2" key="1">
    <citation type="journal article" date="2020" name="Stud. Mycol.">
        <title>101 Dothideomycetes genomes: a test case for predicting lifestyles and emergence of pathogens.</title>
        <authorList>
            <person name="Haridas S."/>
            <person name="Albert R."/>
            <person name="Binder M."/>
            <person name="Bloem J."/>
            <person name="Labutti K."/>
            <person name="Salamov A."/>
            <person name="Andreopoulos B."/>
            <person name="Baker S."/>
            <person name="Barry K."/>
            <person name="Bills G."/>
            <person name="Bluhm B."/>
            <person name="Cannon C."/>
            <person name="Castanera R."/>
            <person name="Culley D."/>
            <person name="Daum C."/>
            <person name="Ezra D."/>
            <person name="Gonzalez J."/>
            <person name="Henrissat B."/>
            <person name="Kuo A."/>
            <person name="Liang C."/>
            <person name="Lipzen A."/>
            <person name="Lutzoni F."/>
            <person name="Magnuson J."/>
            <person name="Mondo S."/>
            <person name="Nolan M."/>
            <person name="Ohm R."/>
            <person name="Pangilinan J."/>
            <person name="Park H.-J."/>
            <person name="Ramirez L."/>
            <person name="Alfaro M."/>
            <person name="Sun H."/>
            <person name="Tritt A."/>
            <person name="Yoshinaga Y."/>
            <person name="Zwiers L.-H."/>
            <person name="Turgeon B."/>
            <person name="Goodwin S."/>
            <person name="Spatafora J."/>
            <person name="Crous P."/>
            <person name="Grigoriev I."/>
        </authorList>
    </citation>
    <scope>NUCLEOTIDE SEQUENCE</scope>
    <source>
        <strain evidence="2">CBS 115976</strain>
    </source>
</reference>
<feature type="chain" id="PRO_5025469177" description="Concanavalin A-like lectin/glucanase" evidence="1">
    <location>
        <begin position="20"/>
        <end position="219"/>
    </location>
</feature>
<evidence type="ECO:0000313" key="3">
    <source>
        <dbReference type="Proteomes" id="UP000799302"/>
    </source>
</evidence>
<dbReference type="OrthoDB" id="5428781at2759"/>
<keyword evidence="3" id="KW-1185">Reference proteome</keyword>
<organism evidence="2 3">
    <name type="scientific">Microthyrium microscopicum</name>
    <dbReference type="NCBI Taxonomy" id="703497"/>
    <lineage>
        <taxon>Eukaryota</taxon>
        <taxon>Fungi</taxon>
        <taxon>Dikarya</taxon>
        <taxon>Ascomycota</taxon>
        <taxon>Pezizomycotina</taxon>
        <taxon>Dothideomycetes</taxon>
        <taxon>Dothideomycetes incertae sedis</taxon>
        <taxon>Microthyriales</taxon>
        <taxon>Microthyriaceae</taxon>
        <taxon>Microthyrium</taxon>
    </lineage>
</organism>
<feature type="signal peptide" evidence="1">
    <location>
        <begin position="1"/>
        <end position="19"/>
    </location>
</feature>
<accession>A0A6A6UKR4</accession>
<keyword evidence="1" id="KW-0732">Signal</keyword>
<proteinExistence type="predicted"/>
<evidence type="ECO:0000256" key="1">
    <source>
        <dbReference type="SAM" id="SignalP"/>
    </source>
</evidence>
<dbReference type="EMBL" id="MU004232">
    <property type="protein sequence ID" value="KAF2672286.1"/>
    <property type="molecule type" value="Genomic_DNA"/>
</dbReference>
<protein>
    <recommendedName>
        <fullName evidence="4">Concanavalin A-like lectin/glucanase</fullName>
    </recommendedName>
</protein>
<evidence type="ECO:0008006" key="4">
    <source>
        <dbReference type="Google" id="ProtNLM"/>
    </source>
</evidence>